<dbReference type="InterPro" id="IPR050955">
    <property type="entry name" value="Plant_Biomass_Hydrol_Est"/>
</dbReference>
<accession>A0A1H9CEI9</accession>
<dbReference type="ESTHER" id="9rhob-a0a1h9cei9">
    <property type="family name" value="Esterase_phb"/>
</dbReference>
<reference evidence="4 5" key="1">
    <citation type="submission" date="2016-10" db="EMBL/GenBank/DDBJ databases">
        <authorList>
            <person name="de Groot N.N."/>
        </authorList>
    </citation>
    <scope>NUCLEOTIDE SEQUENCE [LARGE SCALE GENOMIC DNA]</scope>
    <source>
        <strain evidence="4 5">DSM 22007</strain>
    </source>
</reference>
<protein>
    <submittedName>
        <fullName evidence="4">Polyhydroxybutyrate depolymerase</fullName>
    </submittedName>
</protein>
<dbReference type="GO" id="GO:0005576">
    <property type="term" value="C:extracellular region"/>
    <property type="evidence" value="ECO:0007669"/>
    <property type="project" value="InterPro"/>
</dbReference>
<feature type="chain" id="PRO_5009300852" evidence="3">
    <location>
        <begin position="20"/>
        <end position="295"/>
    </location>
</feature>
<dbReference type="GO" id="GO:0016787">
    <property type="term" value="F:hydrolase activity"/>
    <property type="evidence" value="ECO:0007669"/>
    <property type="project" value="UniProtKB-KW"/>
</dbReference>
<dbReference type="AlphaFoldDB" id="A0A1H9CEI9"/>
<gene>
    <name evidence="4" type="ORF">SAMN04488092_103228</name>
</gene>
<dbReference type="EMBL" id="FOEP01000003">
    <property type="protein sequence ID" value="SEP99564.1"/>
    <property type="molecule type" value="Genomic_DNA"/>
</dbReference>
<dbReference type="Pfam" id="PF10503">
    <property type="entry name" value="Esterase_PHB"/>
    <property type="match status" value="1"/>
</dbReference>
<sequence>MRWLWVFVLALLLPVQASAELQQHRIMVDGLARHFLLYTPKTAPVSHTMPLVVVLHGAGGTGQQIMKNTRGRFNDLAERHGFLVAYPDATNKVWDIGEGSVTARTRTQQDDLAFFAHMVAGIAAAHPVDLRRVYATGMSRGGQMSYFLGCSRPRLFRAVAAVAMPLPDFLEGTCRGGAPLPVLVMNGTADPIVPYEGGPLTLGRKDRGQVFSTDATMQMFRTRNRCANKVTARRIGQVQRYDWQGCAAPTVLYRVNGGGHTWPSGRSGVAPRMVGRTNVDINAADEIWEFFSQIR</sequence>
<evidence type="ECO:0000256" key="2">
    <source>
        <dbReference type="ARBA" id="ARBA00022801"/>
    </source>
</evidence>
<dbReference type="Gene3D" id="3.40.50.1820">
    <property type="entry name" value="alpha/beta hydrolase"/>
    <property type="match status" value="1"/>
</dbReference>
<keyword evidence="5" id="KW-1185">Reference proteome</keyword>
<evidence type="ECO:0000313" key="4">
    <source>
        <dbReference type="EMBL" id="SEP99564.1"/>
    </source>
</evidence>
<dbReference type="Proteomes" id="UP000198634">
    <property type="component" value="Unassembled WGS sequence"/>
</dbReference>
<dbReference type="PANTHER" id="PTHR43037:SF1">
    <property type="entry name" value="BLL1128 PROTEIN"/>
    <property type="match status" value="1"/>
</dbReference>
<keyword evidence="2" id="KW-0378">Hydrolase</keyword>
<organism evidence="4 5">
    <name type="scientific">Thalassovita taeanensis</name>
    <dbReference type="NCBI Taxonomy" id="657014"/>
    <lineage>
        <taxon>Bacteria</taxon>
        <taxon>Pseudomonadati</taxon>
        <taxon>Pseudomonadota</taxon>
        <taxon>Alphaproteobacteria</taxon>
        <taxon>Rhodobacterales</taxon>
        <taxon>Roseobacteraceae</taxon>
        <taxon>Thalassovita</taxon>
    </lineage>
</organism>
<dbReference type="InterPro" id="IPR010126">
    <property type="entry name" value="Esterase_phb"/>
</dbReference>
<evidence type="ECO:0000313" key="5">
    <source>
        <dbReference type="Proteomes" id="UP000198634"/>
    </source>
</evidence>
<feature type="signal peptide" evidence="3">
    <location>
        <begin position="1"/>
        <end position="19"/>
    </location>
</feature>
<name>A0A1H9CEI9_9RHOB</name>
<dbReference type="PANTHER" id="PTHR43037">
    <property type="entry name" value="UNNAMED PRODUCT-RELATED"/>
    <property type="match status" value="1"/>
</dbReference>
<evidence type="ECO:0000256" key="1">
    <source>
        <dbReference type="ARBA" id="ARBA00022729"/>
    </source>
</evidence>
<dbReference type="InterPro" id="IPR029058">
    <property type="entry name" value="AB_hydrolase_fold"/>
</dbReference>
<dbReference type="SUPFAM" id="SSF53474">
    <property type="entry name" value="alpha/beta-Hydrolases"/>
    <property type="match status" value="1"/>
</dbReference>
<evidence type="ECO:0000256" key="3">
    <source>
        <dbReference type="SAM" id="SignalP"/>
    </source>
</evidence>
<dbReference type="STRING" id="657014.SAMN04488092_103228"/>
<keyword evidence="1 3" id="KW-0732">Signal</keyword>
<proteinExistence type="predicted"/>